<feature type="chain" id="PRO_5038848090" evidence="5">
    <location>
        <begin position="27"/>
        <end position="603"/>
    </location>
</feature>
<evidence type="ECO:0000313" key="7">
    <source>
        <dbReference type="EMBL" id="WAA11781.1"/>
    </source>
</evidence>
<gene>
    <name evidence="7" type="ORF">OE105_09135</name>
</gene>
<feature type="signal peptide" evidence="5">
    <location>
        <begin position="1"/>
        <end position="26"/>
    </location>
</feature>
<dbReference type="RefSeq" id="WP_275419902.1">
    <property type="nucleotide sequence ID" value="NZ_CP106877.1"/>
</dbReference>
<evidence type="ECO:0000256" key="3">
    <source>
        <dbReference type="ARBA" id="ARBA00022729"/>
    </source>
</evidence>
<dbReference type="PIRSF" id="PIRSF002741">
    <property type="entry name" value="MppA"/>
    <property type="match status" value="1"/>
</dbReference>
<organism evidence="7 8">
    <name type="scientific">Fervidibacillus halotolerans</name>
    <dbReference type="NCBI Taxonomy" id="2980027"/>
    <lineage>
        <taxon>Bacteria</taxon>
        <taxon>Bacillati</taxon>
        <taxon>Bacillota</taxon>
        <taxon>Bacilli</taxon>
        <taxon>Bacillales</taxon>
        <taxon>Bacillaceae</taxon>
        <taxon>Fervidibacillus</taxon>
    </lineage>
</organism>
<dbReference type="InterPro" id="IPR030678">
    <property type="entry name" value="Peptide/Ni-bd"/>
</dbReference>
<dbReference type="PANTHER" id="PTHR30290">
    <property type="entry name" value="PERIPLASMIC BINDING COMPONENT OF ABC TRANSPORTER"/>
    <property type="match status" value="1"/>
</dbReference>
<feature type="domain" description="Solute-binding protein family 5" evidence="6">
    <location>
        <begin position="117"/>
        <end position="511"/>
    </location>
</feature>
<evidence type="ECO:0000256" key="4">
    <source>
        <dbReference type="SAM" id="MobiDB-lite"/>
    </source>
</evidence>
<sequence>MAKGKLKFFSIFLVLLLTLAACSSGAKDEGGDKDQQGGDDDSTVVDPTTFPKTVKNDDAEIEGGTLNYGLVSSSPFEGTLDWQFYQGAPDAEILSFFSEPIFGYDEYYRMSNEVESAAKFELLDDGKKIKVMIQDGVYWHDGKPLKAEDYAYSFEIIGHPDYTGVRYGDAIIQSIVGMKEYHAGEVDSISGIEIIDDKTLTIEFEKANPSLLTGLWPYAAPKHHYGDVPIKDLATSDKIHIDVIGFGPFKVNNIVPGESVEFVAFENYYGGKPKLDSIILKVVDPSKVKKELENGSIDIAEFPTDQYDPAYEPTNFQFLATMDNAYTYIGFKLGRWDAENKVAVQDKDTPLQDVALRQAIGYAMDNETVGKEYYNGLRIPASTLMIPFFKDYHNPDIEGYNYDPEKAKQILADAGYKDTNGDGFVETPDGEELKLTFLSMSGGDTAEPLAKFYIQNWKDVGINVELFEGRLHEFNSFYDLVGRKGNDDPNVDLYQGAWGTGTDPDPYGLYSKTALFNFPRYVNEENEKLLEEGNSEKALDPEYRKEVYDKWQQLMIDNPPVIPTLYRYALTAVNNRVKNYTLENGTDWGLEDISLTSDTPFKN</sequence>
<dbReference type="InterPro" id="IPR050034">
    <property type="entry name" value="Opp4A"/>
</dbReference>
<dbReference type="AlphaFoldDB" id="A0A9E8LY96"/>
<dbReference type="InterPro" id="IPR039424">
    <property type="entry name" value="SBP_5"/>
</dbReference>
<dbReference type="PANTHER" id="PTHR30290:SF9">
    <property type="entry name" value="OLIGOPEPTIDE-BINDING PROTEIN APPA"/>
    <property type="match status" value="1"/>
</dbReference>
<dbReference type="KEGG" id="fhl:OE105_09135"/>
<keyword evidence="8" id="KW-1185">Reference proteome</keyword>
<comment type="similarity">
    <text evidence="1">Belongs to the bacterial solute-binding protein 5 family.</text>
</comment>
<feature type="region of interest" description="Disordered" evidence="4">
    <location>
        <begin position="27"/>
        <end position="51"/>
    </location>
</feature>
<dbReference type="EMBL" id="CP106877">
    <property type="protein sequence ID" value="WAA11781.1"/>
    <property type="molecule type" value="Genomic_DNA"/>
</dbReference>
<dbReference type="Pfam" id="PF00496">
    <property type="entry name" value="SBP_bac_5"/>
    <property type="match status" value="1"/>
</dbReference>
<evidence type="ECO:0000256" key="1">
    <source>
        <dbReference type="ARBA" id="ARBA00005695"/>
    </source>
</evidence>
<dbReference type="CDD" id="cd08510">
    <property type="entry name" value="PBP2_Lactococcal_OppA_like"/>
    <property type="match status" value="1"/>
</dbReference>
<evidence type="ECO:0000256" key="5">
    <source>
        <dbReference type="SAM" id="SignalP"/>
    </source>
</evidence>
<evidence type="ECO:0000313" key="8">
    <source>
        <dbReference type="Proteomes" id="UP001164726"/>
    </source>
</evidence>
<feature type="compositionally biased region" description="Basic and acidic residues" evidence="4">
    <location>
        <begin position="27"/>
        <end position="36"/>
    </location>
</feature>
<accession>A0A9E8LY96</accession>
<dbReference type="GO" id="GO:1904680">
    <property type="term" value="F:peptide transmembrane transporter activity"/>
    <property type="evidence" value="ECO:0007669"/>
    <property type="project" value="TreeGrafter"/>
</dbReference>
<dbReference type="Gene3D" id="3.10.105.10">
    <property type="entry name" value="Dipeptide-binding Protein, Domain 3"/>
    <property type="match status" value="1"/>
</dbReference>
<dbReference type="GO" id="GO:0015833">
    <property type="term" value="P:peptide transport"/>
    <property type="evidence" value="ECO:0007669"/>
    <property type="project" value="TreeGrafter"/>
</dbReference>
<reference evidence="7" key="1">
    <citation type="submission" date="2022-09" db="EMBL/GenBank/DDBJ databases">
        <title>Complete Genomes of Fervidibacillus albus and Fervidibacillus halotolerans isolated from tidal flat sediments.</title>
        <authorList>
            <person name="Kwon K.K."/>
            <person name="Yang S.-H."/>
            <person name="Park M.J."/>
            <person name="Oh H.-M."/>
        </authorList>
    </citation>
    <scope>NUCLEOTIDE SEQUENCE</scope>
    <source>
        <strain evidence="7">MEBiC13594</strain>
    </source>
</reference>
<dbReference type="NCBIfam" id="NF045467">
    <property type="entry name" value="Opp4A"/>
    <property type="match status" value="1"/>
</dbReference>
<dbReference type="PROSITE" id="PS51257">
    <property type="entry name" value="PROKAR_LIPOPROTEIN"/>
    <property type="match status" value="1"/>
</dbReference>
<evidence type="ECO:0000256" key="2">
    <source>
        <dbReference type="ARBA" id="ARBA00022448"/>
    </source>
</evidence>
<proteinExistence type="inferred from homology"/>
<dbReference type="Proteomes" id="UP001164726">
    <property type="component" value="Chromosome"/>
</dbReference>
<dbReference type="GO" id="GO:0042597">
    <property type="term" value="C:periplasmic space"/>
    <property type="evidence" value="ECO:0007669"/>
    <property type="project" value="UniProtKB-ARBA"/>
</dbReference>
<dbReference type="Gene3D" id="3.40.190.10">
    <property type="entry name" value="Periplasmic binding protein-like II"/>
    <property type="match status" value="1"/>
</dbReference>
<keyword evidence="3 5" id="KW-0732">Signal</keyword>
<dbReference type="GO" id="GO:0043190">
    <property type="term" value="C:ATP-binding cassette (ABC) transporter complex"/>
    <property type="evidence" value="ECO:0007669"/>
    <property type="project" value="InterPro"/>
</dbReference>
<keyword evidence="2" id="KW-0813">Transport</keyword>
<name>A0A9E8LY96_9BACI</name>
<protein>
    <submittedName>
        <fullName evidence="7">Oligopeptide ABC transporter substrate-binding protein</fullName>
    </submittedName>
</protein>
<evidence type="ECO:0000259" key="6">
    <source>
        <dbReference type="Pfam" id="PF00496"/>
    </source>
</evidence>
<dbReference type="InterPro" id="IPR000914">
    <property type="entry name" value="SBP_5_dom"/>
</dbReference>
<dbReference type="SUPFAM" id="SSF53850">
    <property type="entry name" value="Periplasmic binding protein-like II"/>
    <property type="match status" value="1"/>
</dbReference>